<reference evidence="2" key="1">
    <citation type="submission" date="2023-06" db="EMBL/GenBank/DDBJ databases">
        <title>Conoideocrella luteorostrata (Hypocreales: Clavicipitaceae), a potential biocontrol fungus for elongate hemlock scale in United States Christmas tree production areas.</title>
        <authorList>
            <person name="Barrett H."/>
            <person name="Lovett B."/>
            <person name="Macias A.M."/>
            <person name="Stajich J.E."/>
            <person name="Kasson M.T."/>
        </authorList>
    </citation>
    <scope>NUCLEOTIDE SEQUENCE</scope>
    <source>
        <strain evidence="2">ARSEF 14590</strain>
    </source>
</reference>
<evidence type="ECO:0000313" key="3">
    <source>
        <dbReference type="Proteomes" id="UP001251528"/>
    </source>
</evidence>
<dbReference type="EMBL" id="JASWJB010000023">
    <property type="protein sequence ID" value="KAK2611912.1"/>
    <property type="molecule type" value="Genomic_DNA"/>
</dbReference>
<organism evidence="2 3">
    <name type="scientific">Conoideocrella luteorostrata</name>
    <dbReference type="NCBI Taxonomy" id="1105319"/>
    <lineage>
        <taxon>Eukaryota</taxon>
        <taxon>Fungi</taxon>
        <taxon>Dikarya</taxon>
        <taxon>Ascomycota</taxon>
        <taxon>Pezizomycotina</taxon>
        <taxon>Sordariomycetes</taxon>
        <taxon>Hypocreomycetidae</taxon>
        <taxon>Hypocreales</taxon>
        <taxon>Clavicipitaceae</taxon>
        <taxon>Conoideocrella</taxon>
    </lineage>
</organism>
<evidence type="ECO:0000313" key="2">
    <source>
        <dbReference type="EMBL" id="KAK2611912.1"/>
    </source>
</evidence>
<evidence type="ECO:0000256" key="1">
    <source>
        <dbReference type="SAM" id="MobiDB-lite"/>
    </source>
</evidence>
<dbReference type="InterPro" id="IPR023213">
    <property type="entry name" value="CAT-like_dom_sf"/>
</dbReference>
<proteinExistence type="predicted"/>
<protein>
    <submittedName>
        <fullName evidence="2">Uncharacterized protein</fullName>
    </submittedName>
</protein>
<sequence>MATVSSDGAAAVAADDDVYPTGRIDNAMVLKTMVLSVTMRFDAVLEPSKLHAALCTLLDTGDWRRLGGRLRRPARDETPQVLKIHVPRLHTASHPPVAYSYADFSGVSIAEHELGRHLPGVNGRDAALYAAAEDFREFAAARDLPDTIDGFLVPGEDRPVLSLRITGFADATLVAVAVPHILMDAMALGELMGAWSLALAGRMDEVPPVLGAREDVAYDAADAELASAQGGEKEPWALQPVYLAGFSFVLFVVRFLWAILTEPAMESRVLYLPKGTLDRMRAGAIDDIAAQAPRDDDNAADTAKPWISEGDVLFAWACRVVSLAQGTKPRPINAHNALNLRNRLPQTTPPPPPPTDGDKQPAAGVFVRNLVALSYLPVSPAEARGPVGLVAAKYRAVLATQASPTQVLWMLRALRACVDAGKDANIVCGAPPTGELLTMTNWIKADFARAVDFSPAVVVDGVAAAGERGRLGRIVYLHSQLHARSSTVRNTLGAVGKDVHGNMWLGGYFPPRTWDVVQKELDKMNQ</sequence>
<dbReference type="Proteomes" id="UP001251528">
    <property type="component" value="Unassembled WGS sequence"/>
</dbReference>
<name>A0AAJ0CVT3_9HYPO</name>
<comment type="caution">
    <text evidence="2">The sequence shown here is derived from an EMBL/GenBank/DDBJ whole genome shotgun (WGS) entry which is preliminary data.</text>
</comment>
<gene>
    <name evidence="2" type="ORF">QQS21_002018</name>
</gene>
<feature type="region of interest" description="Disordered" evidence="1">
    <location>
        <begin position="338"/>
        <end position="361"/>
    </location>
</feature>
<keyword evidence="3" id="KW-1185">Reference proteome</keyword>
<accession>A0AAJ0CVT3</accession>
<dbReference type="Gene3D" id="3.30.559.10">
    <property type="entry name" value="Chloramphenicol acetyltransferase-like domain"/>
    <property type="match status" value="2"/>
</dbReference>
<dbReference type="AlphaFoldDB" id="A0AAJ0CVT3"/>